<dbReference type="Pfam" id="PF00857">
    <property type="entry name" value="Isochorismatase"/>
    <property type="match status" value="1"/>
</dbReference>
<name>W7XFS2_TETTS</name>
<dbReference type="GO" id="GO:0016787">
    <property type="term" value="F:hydrolase activity"/>
    <property type="evidence" value="ECO:0007669"/>
    <property type="project" value="UniProtKB-KW"/>
</dbReference>
<evidence type="ECO:0000256" key="1">
    <source>
        <dbReference type="ARBA" id="ARBA00006336"/>
    </source>
</evidence>
<dbReference type="InParanoid" id="W7XFS2"/>
<feature type="domain" description="Isochorismatase-like" evidence="3">
    <location>
        <begin position="8"/>
        <end position="211"/>
    </location>
</feature>
<dbReference type="PANTHER" id="PTHR43540">
    <property type="entry name" value="PEROXYUREIDOACRYLATE/UREIDOACRYLATE AMIDOHYDROLASE-RELATED"/>
    <property type="match status" value="1"/>
</dbReference>
<keyword evidence="2 4" id="KW-0378">Hydrolase</keyword>
<dbReference type="InterPro" id="IPR000868">
    <property type="entry name" value="Isochorismatase-like_dom"/>
</dbReference>
<dbReference type="KEGG" id="tet:TTHERM_001097949"/>
<dbReference type="Gene3D" id="3.40.50.850">
    <property type="entry name" value="Isochorismatase-like"/>
    <property type="match status" value="1"/>
</dbReference>
<reference evidence="5" key="1">
    <citation type="journal article" date="2006" name="PLoS Biol.">
        <title>Macronuclear genome sequence of the ciliate Tetrahymena thermophila, a model eukaryote.</title>
        <authorList>
            <person name="Eisen J.A."/>
            <person name="Coyne R.S."/>
            <person name="Wu M."/>
            <person name="Wu D."/>
            <person name="Thiagarajan M."/>
            <person name="Wortman J.R."/>
            <person name="Badger J.H."/>
            <person name="Ren Q."/>
            <person name="Amedeo P."/>
            <person name="Jones K.M."/>
            <person name="Tallon L.J."/>
            <person name="Delcher A.L."/>
            <person name="Salzberg S.L."/>
            <person name="Silva J.C."/>
            <person name="Haas B.J."/>
            <person name="Majoros W.H."/>
            <person name="Farzad M."/>
            <person name="Carlton J.M."/>
            <person name="Smith R.K. Jr."/>
            <person name="Garg J."/>
            <person name="Pearlman R.E."/>
            <person name="Karrer K.M."/>
            <person name="Sun L."/>
            <person name="Manning G."/>
            <person name="Elde N.C."/>
            <person name="Turkewitz A.P."/>
            <person name="Asai D.J."/>
            <person name="Wilkes D.E."/>
            <person name="Wang Y."/>
            <person name="Cai H."/>
            <person name="Collins K."/>
            <person name="Stewart B.A."/>
            <person name="Lee S.R."/>
            <person name="Wilamowska K."/>
            <person name="Weinberg Z."/>
            <person name="Ruzzo W.L."/>
            <person name="Wloga D."/>
            <person name="Gaertig J."/>
            <person name="Frankel J."/>
            <person name="Tsao C.-C."/>
            <person name="Gorovsky M.A."/>
            <person name="Keeling P.J."/>
            <person name="Waller R.F."/>
            <person name="Patron N.J."/>
            <person name="Cherry J.M."/>
            <person name="Stover N.A."/>
            <person name="Krieger C.J."/>
            <person name="del Toro C."/>
            <person name="Ryder H.F."/>
            <person name="Williamson S.C."/>
            <person name="Barbeau R.A."/>
            <person name="Hamilton E.P."/>
            <person name="Orias E."/>
        </authorList>
    </citation>
    <scope>NUCLEOTIDE SEQUENCE [LARGE SCALE GENOMIC DNA]</scope>
    <source>
        <strain evidence="5">SB210</strain>
    </source>
</reference>
<evidence type="ECO:0000313" key="5">
    <source>
        <dbReference type="Proteomes" id="UP000009168"/>
    </source>
</evidence>
<proteinExistence type="inferred from homology"/>
<evidence type="ECO:0000259" key="3">
    <source>
        <dbReference type="Pfam" id="PF00857"/>
    </source>
</evidence>
<dbReference type="SUPFAM" id="SSF52499">
    <property type="entry name" value="Isochorismatase-like hydrolases"/>
    <property type="match status" value="1"/>
</dbReference>
<dbReference type="InterPro" id="IPR050272">
    <property type="entry name" value="Isochorismatase-like_hydrls"/>
</dbReference>
<dbReference type="Proteomes" id="UP000009168">
    <property type="component" value="Unassembled WGS sequence"/>
</dbReference>
<comment type="similarity">
    <text evidence="1">Belongs to the isochorismatase family.</text>
</comment>
<dbReference type="CDD" id="cd00431">
    <property type="entry name" value="cysteine_hydrolases"/>
    <property type="match status" value="1"/>
</dbReference>
<gene>
    <name evidence="4" type="ORF">TTHERM_001097949</name>
</gene>
<dbReference type="RefSeq" id="XP_012651755.1">
    <property type="nucleotide sequence ID" value="XM_012796301.1"/>
</dbReference>
<protein>
    <submittedName>
        <fullName evidence="4">Isochorismatase hydrolase</fullName>
    </submittedName>
</protein>
<accession>W7XFS2</accession>
<evidence type="ECO:0000313" key="4">
    <source>
        <dbReference type="EMBL" id="EWS75713.1"/>
    </source>
</evidence>
<dbReference type="OrthoDB" id="1739143at2759"/>
<keyword evidence="5" id="KW-1185">Reference proteome</keyword>
<dbReference type="AlphaFoldDB" id="W7XFS2"/>
<evidence type="ECO:0000256" key="2">
    <source>
        <dbReference type="ARBA" id="ARBA00022801"/>
    </source>
</evidence>
<dbReference type="InterPro" id="IPR036380">
    <property type="entry name" value="Isochorismatase-like_sf"/>
</dbReference>
<dbReference type="PANTHER" id="PTHR43540:SF6">
    <property type="entry name" value="ISOCHORISMATASE-LIKE DOMAIN-CONTAINING PROTEIN"/>
    <property type="match status" value="1"/>
</dbReference>
<sequence>MNHDRKYALIIIDLQNDFLEDNHFSDLRGGDLKFNRSILPRIDQMCQVFRKNQFPIIWIHSIYGEVEELKLSPLFFNPTEDRIQRVPLNNHLLSGSHNQGQPTCCKRDTTGIQFYKEVVKMQDQEYDRIIQKQYYSAFRKTALLDYLKEKNIQQVVVCGIATNYCCRATSVDAFHLGFDVTMLSDCLAASTQERHNTALNELKNTDLQIIDSSQFLLILDQKNK</sequence>
<dbReference type="STRING" id="312017.W7XFS2"/>
<dbReference type="EMBL" id="GG662795">
    <property type="protein sequence ID" value="EWS75713.1"/>
    <property type="molecule type" value="Genomic_DNA"/>
</dbReference>
<dbReference type="GeneID" id="24441688"/>
<organism evidence="4 5">
    <name type="scientific">Tetrahymena thermophila (strain SB210)</name>
    <dbReference type="NCBI Taxonomy" id="312017"/>
    <lineage>
        <taxon>Eukaryota</taxon>
        <taxon>Sar</taxon>
        <taxon>Alveolata</taxon>
        <taxon>Ciliophora</taxon>
        <taxon>Intramacronucleata</taxon>
        <taxon>Oligohymenophorea</taxon>
        <taxon>Hymenostomatida</taxon>
        <taxon>Tetrahymenina</taxon>
        <taxon>Tetrahymenidae</taxon>
        <taxon>Tetrahymena</taxon>
    </lineage>
</organism>